<dbReference type="Pfam" id="PF13445">
    <property type="entry name" value="zf-RING_UBOX"/>
    <property type="match status" value="1"/>
</dbReference>
<dbReference type="Proteomes" id="UP000433483">
    <property type="component" value="Unassembled WGS sequence"/>
</dbReference>
<evidence type="ECO:0000256" key="5">
    <source>
        <dbReference type="SAM" id="Coils"/>
    </source>
</evidence>
<feature type="region of interest" description="Disordered" evidence="6">
    <location>
        <begin position="1"/>
        <end position="52"/>
    </location>
</feature>
<feature type="coiled-coil region" evidence="5">
    <location>
        <begin position="426"/>
        <end position="551"/>
    </location>
</feature>
<dbReference type="Proteomes" id="UP000429523">
    <property type="component" value="Unassembled WGS sequence"/>
</dbReference>
<evidence type="ECO:0000313" key="12">
    <source>
        <dbReference type="EMBL" id="KAE9187177.1"/>
    </source>
</evidence>
<evidence type="ECO:0000313" key="11">
    <source>
        <dbReference type="EMBL" id="KAE9113663.1"/>
    </source>
</evidence>
<evidence type="ECO:0000313" key="10">
    <source>
        <dbReference type="EMBL" id="KAE9086887.1"/>
    </source>
</evidence>
<sequence length="835" mass="94321">MASAPGPPPSTREHDHAGVASVRLRRTSVKTPPAVKAVSASNQEAATDGRGRARATRLFTFQTPQREQLESSVAIAALQENLRALTTVSQREKALSTALREEVTRLTEALAKLNEKHEAEKVDHEQNAALETKKPPERERDQCFLPDIHGGSTLAAATAALQQHTQMEVSYQRKVLSLENRCSHMMENNKKLLAKIQQLENMQTEAKAQSEALEQDNARLETEAEDLNSTISSQTSLIIGLRSTVQRLSSDAKLVESLRKSLERCQGDFDAVKKREKLLQEEHAKFKATASHEKEAMMSKILGFQQHLQRSDTATGNVTALTTKIKTLQQEKDALEVDLEASNSRCGDLRTRVAQLDKLSEEFVQVKKTMEKEKVDVEAELVSTQQELELCIQNQKVMEVRVQEAEARNADFLELTNTLQTRDEEIATLMQNVIRLEDDVEERDQRYAGLQDELHKVNTELQNLKQLSHDETVQALQMARQKAATYEALTLLNEEKKALEDQLRLVQERLEAERVALHEEKDAKEHAVAILEDHVVTIDELRKENKALLEQIQTPRAADKVTTERSIQTVEEFISPEAHADTASELEEARTELEETTSELEDLRSRLEELQHKFDGLEKKNEDLQQNQGQMELGYKRTVSRERYKSESFQSQLRLLQNENSELSEKVETLCKELTKEQQLNDAQMLEMTELKQRVLSREAIYLLRKTQDSLEQTVNSLLEAEHASESTFTCLQCMQLFTQPMTLAPCGHTYCAACLAKCGSVDVPSSISCKMCESGTKKETECIFPNYALADLTARFIFRQQSLASLTTMCLSLRNSFTERGPNSNSTAKLPTEA</sequence>
<evidence type="ECO:0000256" key="3">
    <source>
        <dbReference type="ARBA" id="ARBA00022833"/>
    </source>
</evidence>
<dbReference type="EMBL" id="QXGB01001675">
    <property type="protein sequence ID" value="KAE9187177.1"/>
    <property type="molecule type" value="Genomic_DNA"/>
</dbReference>
<dbReference type="SUPFAM" id="SSF57850">
    <property type="entry name" value="RING/U-box"/>
    <property type="match status" value="1"/>
</dbReference>
<evidence type="ECO:0000313" key="8">
    <source>
        <dbReference type="EMBL" id="KAE8928303.1"/>
    </source>
</evidence>
<dbReference type="InterPro" id="IPR027370">
    <property type="entry name" value="Znf-RING_euk"/>
</dbReference>
<dbReference type="EMBL" id="QXGD01001710">
    <property type="protein sequence ID" value="KAE9200543.1"/>
    <property type="molecule type" value="Genomic_DNA"/>
</dbReference>
<keyword evidence="3" id="KW-0862">Zinc</keyword>
<keyword evidence="16" id="KW-1185">Reference proteome</keyword>
<feature type="coiled-coil region" evidence="5">
    <location>
        <begin position="579"/>
        <end position="680"/>
    </location>
</feature>
<evidence type="ECO:0000313" key="17">
    <source>
        <dbReference type="Proteomes" id="UP000437068"/>
    </source>
</evidence>
<evidence type="ECO:0000313" key="13">
    <source>
        <dbReference type="EMBL" id="KAE9200543.1"/>
    </source>
</evidence>
<organism evidence="8 15">
    <name type="scientific">Phytophthora fragariae</name>
    <dbReference type="NCBI Taxonomy" id="53985"/>
    <lineage>
        <taxon>Eukaryota</taxon>
        <taxon>Sar</taxon>
        <taxon>Stramenopiles</taxon>
        <taxon>Oomycota</taxon>
        <taxon>Peronosporomycetes</taxon>
        <taxon>Peronosporales</taxon>
        <taxon>Peronosporaceae</taxon>
        <taxon>Phytophthora</taxon>
    </lineage>
</organism>
<evidence type="ECO:0000313" key="14">
    <source>
        <dbReference type="EMBL" id="KAE9290358.1"/>
    </source>
</evidence>
<dbReference type="InterPro" id="IPR017907">
    <property type="entry name" value="Znf_RING_CS"/>
</dbReference>
<protein>
    <recommendedName>
        <fullName evidence="7">RING-type domain-containing protein</fullName>
    </recommendedName>
</protein>
<gene>
    <name evidence="14" type="ORF">PF001_g19642</name>
    <name evidence="13" type="ORF">PF002_g21799</name>
    <name evidence="12" type="ORF">PF005_g20556</name>
    <name evidence="11" type="ORF">PF006_g19692</name>
    <name evidence="10" type="ORF">PF007_g20591</name>
    <name evidence="8" type="ORF">PF009_g21550</name>
    <name evidence="9" type="ORF">PF011_g19562</name>
</gene>
<evidence type="ECO:0000256" key="4">
    <source>
        <dbReference type="PROSITE-ProRule" id="PRU00175"/>
    </source>
</evidence>
<dbReference type="EMBL" id="QXFW01001668">
    <property type="protein sequence ID" value="KAE8987479.1"/>
    <property type="molecule type" value="Genomic_DNA"/>
</dbReference>
<evidence type="ECO:0000256" key="2">
    <source>
        <dbReference type="ARBA" id="ARBA00022771"/>
    </source>
</evidence>
<name>A0A6A3E777_9STRA</name>
<evidence type="ECO:0000313" key="19">
    <source>
        <dbReference type="Proteomes" id="UP000440732"/>
    </source>
</evidence>
<dbReference type="EMBL" id="QXGF01001704">
    <property type="protein sequence ID" value="KAE8928303.1"/>
    <property type="molecule type" value="Genomic_DNA"/>
</dbReference>
<proteinExistence type="predicted"/>
<keyword evidence="1" id="KW-0479">Metal-binding</keyword>
<accession>A0A6A3E777</accession>
<dbReference type="EMBL" id="QXGA01001653">
    <property type="protein sequence ID" value="KAE9113663.1"/>
    <property type="molecule type" value="Genomic_DNA"/>
</dbReference>
<feature type="domain" description="RING-type" evidence="7">
    <location>
        <begin position="731"/>
        <end position="774"/>
    </location>
</feature>
<dbReference type="InterPro" id="IPR001841">
    <property type="entry name" value="Znf_RING"/>
</dbReference>
<evidence type="ECO:0000256" key="6">
    <source>
        <dbReference type="SAM" id="MobiDB-lite"/>
    </source>
</evidence>
<evidence type="ECO:0000313" key="16">
    <source>
        <dbReference type="Proteomes" id="UP000433483"/>
    </source>
</evidence>
<dbReference type="Proteomes" id="UP000437068">
    <property type="component" value="Unassembled WGS sequence"/>
</dbReference>
<dbReference type="OrthoDB" id="6105938at2759"/>
<dbReference type="Proteomes" id="UP000441208">
    <property type="component" value="Unassembled WGS sequence"/>
</dbReference>
<feature type="coiled-coil region" evidence="5">
    <location>
        <begin position="318"/>
        <end position="387"/>
    </location>
</feature>
<feature type="coiled-coil region" evidence="5">
    <location>
        <begin position="182"/>
        <end position="230"/>
    </location>
</feature>
<feature type="region of interest" description="Disordered" evidence="6">
    <location>
        <begin position="117"/>
        <end position="138"/>
    </location>
</feature>
<evidence type="ECO:0000313" key="18">
    <source>
        <dbReference type="Proteomes" id="UP000440367"/>
    </source>
</evidence>
<evidence type="ECO:0000313" key="9">
    <source>
        <dbReference type="EMBL" id="KAE8987479.1"/>
    </source>
</evidence>
<dbReference type="PROSITE" id="PS00518">
    <property type="entry name" value="ZF_RING_1"/>
    <property type="match status" value="1"/>
</dbReference>
<dbReference type="AlphaFoldDB" id="A0A6A3E777"/>
<evidence type="ECO:0000313" key="20">
    <source>
        <dbReference type="Proteomes" id="UP000441208"/>
    </source>
</evidence>
<dbReference type="EMBL" id="QXFZ01001662">
    <property type="protein sequence ID" value="KAE9086887.1"/>
    <property type="molecule type" value="Genomic_DNA"/>
</dbReference>
<keyword evidence="5" id="KW-0175">Coiled coil</keyword>
<dbReference type="Proteomes" id="UP000460718">
    <property type="component" value="Unassembled WGS sequence"/>
</dbReference>
<dbReference type="InterPro" id="IPR013083">
    <property type="entry name" value="Znf_RING/FYVE/PHD"/>
</dbReference>
<comment type="caution">
    <text evidence="8">The sequence shown here is derived from an EMBL/GenBank/DDBJ whole genome shotgun (WGS) entry which is preliminary data.</text>
</comment>
<dbReference type="EMBL" id="QXGE01001614">
    <property type="protein sequence ID" value="KAE9290358.1"/>
    <property type="molecule type" value="Genomic_DNA"/>
</dbReference>
<evidence type="ECO:0000259" key="7">
    <source>
        <dbReference type="PROSITE" id="PS50089"/>
    </source>
</evidence>
<keyword evidence="2 4" id="KW-0863">Zinc-finger</keyword>
<evidence type="ECO:0000313" key="15">
    <source>
        <dbReference type="Proteomes" id="UP000429523"/>
    </source>
</evidence>
<dbReference type="PROSITE" id="PS50089">
    <property type="entry name" value="ZF_RING_2"/>
    <property type="match status" value="1"/>
</dbReference>
<evidence type="ECO:0000256" key="1">
    <source>
        <dbReference type="ARBA" id="ARBA00022723"/>
    </source>
</evidence>
<dbReference type="Proteomes" id="UP000440732">
    <property type="component" value="Unassembled WGS sequence"/>
</dbReference>
<dbReference type="GO" id="GO:0008270">
    <property type="term" value="F:zinc ion binding"/>
    <property type="evidence" value="ECO:0007669"/>
    <property type="project" value="UniProtKB-KW"/>
</dbReference>
<evidence type="ECO:0000313" key="21">
    <source>
        <dbReference type="Proteomes" id="UP000460718"/>
    </source>
</evidence>
<reference evidence="15 16" key="1">
    <citation type="submission" date="2018-08" db="EMBL/GenBank/DDBJ databases">
        <title>Genomic investigation of the strawberry pathogen Phytophthora fragariae indicates pathogenicity is determined by transcriptional variation in three key races.</title>
        <authorList>
            <person name="Adams T.M."/>
            <person name="Armitage A.D."/>
            <person name="Sobczyk M.K."/>
            <person name="Bates H.J."/>
            <person name="Dunwell J.M."/>
            <person name="Nellist C.F."/>
            <person name="Harrison R.J."/>
        </authorList>
    </citation>
    <scope>NUCLEOTIDE SEQUENCE [LARGE SCALE GENOMIC DNA]</scope>
    <source>
        <strain evidence="14 17">A4</strain>
        <strain evidence="13 18">BC-1</strain>
        <strain evidence="12 16">NOV-27</strain>
        <strain evidence="11 19">NOV-5</strain>
        <strain evidence="10 20">NOV-71</strain>
        <strain evidence="8 15">NOV-9</strain>
        <strain evidence="9 21">SCRP245</strain>
    </source>
</reference>
<dbReference type="Proteomes" id="UP000440367">
    <property type="component" value="Unassembled WGS sequence"/>
</dbReference>
<feature type="compositionally biased region" description="Pro residues" evidence="6">
    <location>
        <begin position="1"/>
        <end position="10"/>
    </location>
</feature>
<dbReference type="Gene3D" id="3.30.40.10">
    <property type="entry name" value="Zinc/RING finger domain, C3HC4 (zinc finger)"/>
    <property type="match status" value="1"/>
</dbReference>